<sequence>MSYLKPIRMVVTSPRTYVFYPQRTRTFLKTPQCHSVSLHGLLRPTAVRHFSYQATVTSIWQSISQSTPVAYVQHGMMDLHDFTGLPWWATIILTTIGLRTVVTLPLAIYQNKILARLEKISLEMPELIKELKLETAYAIKKFNWTEKEARIMYNHSLKKQWNKLIVRENCHPAKTMVLLWGQIPLWIVQSVAIRNLVSLMPDPTAIDAQIAYTELTLGGFGWIPNLTELDHSLILPVALGVINLTIIEVKELDVRDLIELFSHQTITFLTDSSCVSNETSLQTSDGVHQPVSRAERRNGSHCCFCSLGIFSCLCLYWVTSSAYGLGQNLFLLSPRVRRAVGIPAVPSELLYPYQHLYNTLGSKIRALGSRLSSSSPSSKV</sequence>
<dbReference type="GO" id="GO:0033617">
    <property type="term" value="P:mitochondrial respiratory chain complex IV assembly"/>
    <property type="evidence" value="ECO:0007669"/>
    <property type="project" value="TreeGrafter"/>
</dbReference>
<evidence type="ECO:0000313" key="5">
    <source>
        <dbReference type="EnsemblMetazoa" id="AATE009944-PA.1"/>
    </source>
</evidence>
<dbReference type="InterPro" id="IPR001708">
    <property type="entry name" value="YidC/ALB3/OXA1/COX18"/>
</dbReference>
<dbReference type="STRING" id="41427.A0A182J264"/>
<evidence type="ECO:0000256" key="3">
    <source>
        <dbReference type="ARBA" id="ARBA00022989"/>
    </source>
</evidence>
<keyword evidence="4" id="KW-0472">Membrane</keyword>
<protein>
    <recommendedName>
        <fullName evidence="6">Mitochondrial inner membrane protein COX18</fullName>
    </recommendedName>
</protein>
<proteinExistence type="predicted"/>
<accession>A0A182J264</accession>
<evidence type="ECO:0008006" key="6">
    <source>
        <dbReference type="Google" id="ProtNLM"/>
    </source>
</evidence>
<organism evidence="5">
    <name type="scientific">Anopheles atroparvus</name>
    <name type="common">European mosquito</name>
    <dbReference type="NCBI Taxonomy" id="41427"/>
    <lineage>
        <taxon>Eukaryota</taxon>
        <taxon>Metazoa</taxon>
        <taxon>Ecdysozoa</taxon>
        <taxon>Arthropoda</taxon>
        <taxon>Hexapoda</taxon>
        <taxon>Insecta</taxon>
        <taxon>Pterygota</taxon>
        <taxon>Neoptera</taxon>
        <taxon>Endopterygota</taxon>
        <taxon>Diptera</taxon>
        <taxon>Nematocera</taxon>
        <taxon>Culicoidea</taxon>
        <taxon>Culicidae</taxon>
        <taxon>Anophelinae</taxon>
        <taxon>Anopheles</taxon>
    </lineage>
</organism>
<evidence type="ECO:0000256" key="4">
    <source>
        <dbReference type="ARBA" id="ARBA00023136"/>
    </source>
</evidence>
<name>A0A182J264_ANOAO</name>
<dbReference type="PANTHER" id="PTHR12428">
    <property type="entry name" value="OXA1"/>
    <property type="match status" value="1"/>
</dbReference>
<dbReference type="EnsemblMetazoa" id="AATE009944-RA">
    <property type="protein sequence ID" value="AATE009944-PA.1"/>
    <property type="gene ID" value="AATE009944"/>
</dbReference>
<dbReference type="GO" id="GO:0005743">
    <property type="term" value="C:mitochondrial inner membrane"/>
    <property type="evidence" value="ECO:0007669"/>
    <property type="project" value="TreeGrafter"/>
</dbReference>
<evidence type="ECO:0000256" key="2">
    <source>
        <dbReference type="ARBA" id="ARBA00022692"/>
    </source>
</evidence>
<dbReference type="CDD" id="cd20069">
    <property type="entry name" value="5TM_Oxa1-like"/>
    <property type="match status" value="1"/>
</dbReference>
<dbReference type="AlphaFoldDB" id="A0A182J264"/>
<keyword evidence="2" id="KW-0812">Transmembrane</keyword>
<dbReference type="PANTHER" id="PTHR12428:SF65">
    <property type="entry name" value="CYTOCHROME C OXIDASE ASSEMBLY PROTEIN COX18, MITOCHONDRIAL"/>
    <property type="match status" value="1"/>
</dbReference>
<dbReference type="GO" id="GO:0032977">
    <property type="term" value="F:membrane insertase activity"/>
    <property type="evidence" value="ECO:0007669"/>
    <property type="project" value="InterPro"/>
</dbReference>
<dbReference type="GO" id="GO:0032979">
    <property type="term" value="P:protein insertion into mitochondrial inner membrane from matrix"/>
    <property type="evidence" value="ECO:0007669"/>
    <property type="project" value="TreeGrafter"/>
</dbReference>
<dbReference type="VEuPathDB" id="VectorBase:AATE009944"/>
<comment type="subcellular location">
    <subcellularLocation>
        <location evidence="1">Membrane</location>
        <topology evidence="1">Multi-pass membrane protein</topology>
    </subcellularLocation>
</comment>
<reference evidence="5" key="1">
    <citation type="submission" date="2022-08" db="UniProtKB">
        <authorList>
            <consortium name="EnsemblMetazoa"/>
        </authorList>
    </citation>
    <scope>IDENTIFICATION</scope>
    <source>
        <strain evidence="5">EBRO</strain>
    </source>
</reference>
<evidence type="ECO:0000256" key="1">
    <source>
        <dbReference type="ARBA" id="ARBA00004141"/>
    </source>
</evidence>
<keyword evidence="3" id="KW-1133">Transmembrane helix</keyword>